<evidence type="ECO:0008006" key="4">
    <source>
        <dbReference type="Google" id="ProtNLM"/>
    </source>
</evidence>
<accession>A0A9P8PYS2</accession>
<gene>
    <name evidence="2" type="ORF">WICMUC_000164</name>
</gene>
<evidence type="ECO:0000313" key="3">
    <source>
        <dbReference type="Proteomes" id="UP000769528"/>
    </source>
</evidence>
<dbReference type="Gene3D" id="3.40.50.150">
    <property type="entry name" value="Vaccinia Virus protein VP39"/>
    <property type="match status" value="1"/>
</dbReference>
<evidence type="ECO:0000313" key="2">
    <source>
        <dbReference type="EMBL" id="KAH3680813.1"/>
    </source>
</evidence>
<evidence type="ECO:0000256" key="1">
    <source>
        <dbReference type="SAM" id="MobiDB-lite"/>
    </source>
</evidence>
<reference evidence="2" key="2">
    <citation type="submission" date="2021-01" db="EMBL/GenBank/DDBJ databases">
        <authorList>
            <person name="Schikora-Tamarit M.A."/>
        </authorList>
    </citation>
    <scope>NUCLEOTIDE SEQUENCE</scope>
    <source>
        <strain evidence="2">CBS6341</strain>
    </source>
</reference>
<dbReference type="EMBL" id="JAEUBF010000039">
    <property type="protein sequence ID" value="KAH3680813.1"/>
    <property type="molecule type" value="Genomic_DNA"/>
</dbReference>
<name>A0A9P8PYS2_9ASCO</name>
<sequence>MDNPILSQPKQLDYINSSKSSILNKFKQSSSSSNAKNYKNNYQTVPKSSTFNLSSVDENINIDNNEKKQDDEPLNIDDTISIKSSSSNPIGKLRKTKSSIFNHLTRHLTSSNINTYNELELDDQQQKFYELSRRNNSNLSTSNIKERYKRDLEKWTMTLKLNKNYKYDDPLTYASTRLNCFFDVYDTLLMDGKQIPPSSSNNRKNSIITTNLLSTSSSTEESDIFNEKLDLIGFWSVSALKFLSGVNKLVSNGILTEFSNYDLKSSEKIRIFVTGCEFLGIQWPWQLAIDNPNSITYDFSIEPILHTAYSNYKQLIGPSNYHSIHGESHLNLSFSQNSFSFALCYSYWLFLKNDEWIPTLSELYRILSPQGQLNLLMIDFDVINCSNSKYNEFFIKLREILIKNNMDPYPCKHIQQRLKDSGFKTIKYSFLSLKRGLSTKMGNLMDLIQSYFEYIIFEKLTTNLKMEQDELEYFKDAIIKFHNDVRSGESLNEYGNYYYMFVFAQKI</sequence>
<dbReference type="InterPro" id="IPR029063">
    <property type="entry name" value="SAM-dependent_MTases_sf"/>
</dbReference>
<feature type="region of interest" description="Disordered" evidence="1">
    <location>
        <begin position="26"/>
        <end position="50"/>
    </location>
</feature>
<dbReference type="OrthoDB" id="10256176at2759"/>
<proteinExistence type="predicted"/>
<organism evidence="2 3">
    <name type="scientific">Wickerhamomyces mucosus</name>
    <dbReference type="NCBI Taxonomy" id="1378264"/>
    <lineage>
        <taxon>Eukaryota</taxon>
        <taxon>Fungi</taxon>
        <taxon>Dikarya</taxon>
        <taxon>Ascomycota</taxon>
        <taxon>Saccharomycotina</taxon>
        <taxon>Saccharomycetes</taxon>
        <taxon>Phaffomycetales</taxon>
        <taxon>Wickerhamomycetaceae</taxon>
        <taxon>Wickerhamomyces</taxon>
    </lineage>
</organism>
<protein>
    <recommendedName>
        <fullName evidence="4">Methyltransferase type 11 domain-containing protein</fullName>
    </recommendedName>
</protein>
<dbReference type="Proteomes" id="UP000769528">
    <property type="component" value="Unassembled WGS sequence"/>
</dbReference>
<keyword evidence="3" id="KW-1185">Reference proteome</keyword>
<feature type="compositionally biased region" description="Low complexity" evidence="1">
    <location>
        <begin position="26"/>
        <end position="41"/>
    </location>
</feature>
<comment type="caution">
    <text evidence="2">The sequence shown here is derived from an EMBL/GenBank/DDBJ whole genome shotgun (WGS) entry which is preliminary data.</text>
</comment>
<dbReference type="AlphaFoldDB" id="A0A9P8PYS2"/>
<dbReference type="SUPFAM" id="SSF53335">
    <property type="entry name" value="S-adenosyl-L-methionine-dependent methyltransferases"/>
    <property type="match status" value="1"/>
</dbReference>
<feature type="region of interest" description="Disordered" evidence="1">
    <location>
        <begin position="64"/>
        <end position="91"/>
    </location>
</feature>
<reference evidence="2" key="1">
    <citation type="journal article" date="2021" name="Open Biol.">
        <title>Shared evolutionary footprints suggest mitochondrial oxidative damage underlies multiple complex I losses in fungi.</title>
        <authorList>
            <person name="Schikora-Tamarit M.A."/>
            <person name="Marcet-Houben M."/>
            <person name="Nosek J."/>
            <person name="Gabaldon T."/>
        </authorList>
    </citation>
    <scope>NUCLEOTIDE SEQUENCE</scope>
    <source>
        <strain evidence="2">CBS6341</strain>
    </source>
</reference>